<feature type="region of interest" description="Disordered" evidence="2">
    <location>
        <begin position="32"/>
        <end position="104"/>
    </location>
</feature>
<evidence type="ECO:0000256" key="2">
    <source>
        <dbReference type="SAM" id="MobiDB-lite"/>
    </source>
</evidence>
<evidence type="ECO:0000313" key="4">
    <source>
        <dbReference type="Proteomes" id="UP000799429"/>
    </source>
</evidence>
<comment type="caution">
    <text evidence="3">The sequence shown here is derived from an EMBL/GenBank/DDBJ whole genome shotgun (WGS) entry which is preliminary data.</text>
</comment>
<keyword evidence="1" id="KW-0175">Coiled coil</keyword>
<organism evidence="3 4">
    <name type="scientific">Patellaria atrata CBS 101060</name>
    <dbReference type="NCBI Taxonomy" id="1346257"/>
    <lineage>
        <taxon>Eukaryota</taxon>
        <taxon>Fungi</taxon>
        <taxon>Dikarya</taxon>
        <taxon>Ascomycota</taxon>
        <taxon>Pezizomycotina</taxon>
        <taxon>Dothideomycetes</taxon>
        <taxon>Dothideomycetes incertae sedis</taxon>
        <taxon>Patellariales</taxon>
        <taxon>Patellariaceae</taxon>
        <taxon>Patellaria</taxon>
    </lineage>
</organism>
<feature type="coiled-coil region" evidence="1">
    <location>
        <begin position="123"/>
        <end position="150"/>
    </location>
</feature>
<accession>A0A9P4VVH0</accession>
<protein>
    <submittedName>
        <fullName evidence="3">Uncharacterized protein</fullName>
    </submittedName>
</protein>
<dbReference type="Proteomes" id="UP000799429">
    <property type="component" value="Unassembled WGS sequence"/>
</dbReference>
<feature type="compositionally biased region" description="Polar residues" evidence="2">
    <location>
        <begin position="63"/>
        <end position="76"/>
    </location>
</feature>
<evidence type="ECO:0000256" key="1">
    <source>
        <dbReference type="SAM" id="Coils"/>
    </source>
</evidence>
<dbReference type="AlphaFoldDB" id="A0A9P4VVH0"/>
<sequence>MASSRSYNCIRCISRASCRQYTTSSSRLDWTSHFTQKAQPRPMHESSKSPYLNPRPAQPKPSLKTQNRSPTQSSLNYPGHSAHPSHGPQASHSIPTVEPTDSPIKFFDLDANDPSAVPVPTSMHSDIAEMEAMKRELRELKSDLEKTMGRDSIKETILSAVEDPKDREEMRQEIDGRLRFFDSLRIPMPRFVLEKGKKRAAGRKKKERLMRITKPRLDHLNSVLRAASLRGSEPNSRKALWRAYVRYSMLFVSTSPHHTQSLSPISEKSWEVIWRSQDVEGFVKDGSGSGFKKAAEVVNRQREERLGLLRKHMRMVRLVPFDEREEWSKQNRELKELELKETSAF</sequence>
<dbReference type="EMBL" id="MU006089">
    <property type="protein sequence ID" value="KAF2843027.1"/>
    <property type="molecule type" value="Genomic_DNA"/>
</dbReference>
<proteinExistence type="predicted"/>
<evidence type="ECO:0000313" key="3">
    <source>
        <dbReference type="EMBL" id="KAF2843027.1"/>
    </source>
</evidence>
<gene>
    <name evidence="3" type="ORF">M501DRAFT_53683</name>
</gene>
<name>A0A9P4VVH0_9PEZI</name>
<keyword evidence="4" id="KW-1185">Reference proteome</keyword>
<reference evidence="3" key="1">
    <citation type="journal article" date="2020" name="Stud. Mycol.">
        <title>101 Dothideomycetes genomes: a test case for predicting lifestyles and emergence of pathogens.</title>
        <authorList>
            <person name="Haridas S."/>
            <person name="Albert R."/>
            <person name="Binder M."/>
            <person name="Bloem J."/>
            <person name="Labutti K."/>
            <person name="Salamov A."/>
            <person name="Andreopoulos B."/>
            <person name="Baker S."/>
            <person name="Barry K."/>
            <person name="Bills G."/>
            <person name="Bluhm B."/>
            <person name="Cannon C."/>
            <person name="Castanera R."/>
            <person name="Culley D."/>
            <person name="Daum C."/>
            <person name="Ezra D."/>
            <person name="Gonzalez J."/>
            <person name="Henrissat B."/>
            <person name="Kuo A."/>
            <person name="Liang C."/>
            <person name="Lipzen A."/>
            <person name="Lutzoni F."/>
            <person name="Magnuson J."/>
            <person name="Mondo S."/>
            <person name="Nolan M."/>
            <person name="Ohm R."/>
            <person name="Pangilinan J."/>
            <person name="Park H.-J."/>
            <person name="Ramirez L."/>
            <person name="Alfaro M."/>
            <person name="Sun H."/>
            <person name="Tritt A."/>
            <person name="Yoshinaga Y."/>
            <person name="Zwiers L.-H."/>
            <person name="Turgeon B."/>
            <person name="Goodwin S."/>
            <person name="Spatafora J."/>
            <person name="Crous P."/>
            <person name="Grigoriev I."/>
        </authorList>
    </citation>
    <scope>NUCLEOTIDE SEQUENCE</scope>
    <source>
        <strain evidence="3">CBS 101060</strain>
    </source>
</reference>